<evidence type="ECO:0000256" key="3">
    <source>
        <dbReference type="ARBA" id="ARBA00023013"/>
    </source>
</evidence>
<dbReference type="EMBL" id="JARPUR010000001">
    <property type="protein sequence ID" value="KAK4887703.1"/>
    <property type="molecule type" value="Genomic_DNA"/>
</dbReference>
<feature type="compositionally biased region" description="Basic residues" evidence="6">
    <location>
        <begin position="164"/>
        <end position="179"/>
    </location>
</feature>
<evidence type="ECO:0000313" key="9">
    <source>
        <dbReference type="Proteomes" id="UP001353858"/>
    </source>
</evidence>
<evidence type="ECO:0000256" key="2">
    <source>
        <dbReference type="ARBA" id="ARBA00006726"/>
    </source>
</evidence>
<organism evidence="8 9">
    <name type="scientific">Aquatica leii</name>
    <dbReference type="NCBI Taxonomy" id="1421715"/>
    <lineage>
        <taxon>Eukaryota</taxon>
        <taxon>Metazoa</taxon>
        <taxon>Ecdysozoa</taxon>
        <taxon>Arthropoda</taxon>
        <taxon>Hexapoda</taxon>
        <taxon>Insecta</taxon>
        <taxon>Pterygota</taxon>
        <taxon>Neoptera</taxon>
        <taxon>Endopterygota</taxon>
        <taxon>Coleoptera</taxon>
        <taxon>Polyphaga</taxon>
        <taxon>Elateriformia</taxon>
        <taxon>Elateroidea</taxon>
        <taxon>Lampyridae</taxon>
        <taxon>Luciolinae</taxon>
        <taxon>Aquatica</taxon>
    </lineage>
</organism>
<keyword evidence="4" id="KW-0539">Nucleus</keyword>
<dbReference type="Proteomes" id="UP001353858">
    <property type="component" value="Unassembled WGS sequence"/>
</dbReference>
<keyword evidence="5" id="KW-0131">Cell cycle</keyword>
<feature type="domain" description="Cyclin-dependent kinase inhibitor" evidence="7">
    <location>
        <begin position="38"/>
        <end position="85"/>
    </location>
</feature>
<comment type="similarity">
    <text evidence="2">Belongs to the CDI family.</text>
</comment>
<evidence type="ECO:0000256" key="1">
    <source>
        <dbReference type="ARBA" id="ARBA00004123"/>
    </source>
</evidence>
<dbReference type="GO" id="GO:0004861">
    <property type="term" value="F:cyclin-dependent protein serine/threonine kinase inhibitor activity"/>
    <property type="evidence" value="ECO:0007669"/>
    <property type="project" value="InterPro"/>
</dbReference>
<dbReference type="AlphaFoldDB" id="A0AAN7QPE0"/>
<comment type="subcellular location">
    <subcellularLocation>
        <location evidence="1">Nucleus</location>
    </subcellularLocation>
</comment>
<dbReference type="Gene3D" id="4.10.365.10">
    <property type="entry name" value="p27"/>
    <property type="match status" value="1"/>
</dbReference>
<dbReference type="Pfam" id="PF02234">
    <property type="entry name" value="CDI"/>
    <property type="match status" value="1"/>
</dbReference>
<evidence type="ECO:0000256" key="4">
    <source>
        <dbReference type="ARBA" id="ARBA00023242"/>
    </source>
</evidence>
<proteinExistence type="inferred from homology"/>
<evidence type="ECO:0000259" key="7">
    <source>
        <dbReference type="Pfam" id="PF02234"/>
    </source>
</evidence>
<name>A0AAN7QPE0_9COLE</name>
<dbReference type="PANTHER" id="PTHR10265:SF45">
    <property type="entry name" value="DACAPO"/>
    <property type="match status" value="1"/>
</dbReference>
<protein>
    <recommendedName>
        <fullName evidence="7">Cyclin-dependent kinase inhibitor domain-containing protein</fullName>
    </recommendedName>
</protein>
<accession>A0AAN7QPE0</accession>
<dbReference type="GO" id="GO:0005634">
    <property type="term" value="C:nucleus"/>
    <property type="evidence" value="ECO:0007669"/>
    <property type="project" value="UniProtKB-SubCell"/>
</dbReference>
<reference evidence="9" key="1">
    <citation type="submission" date="2023-01" db="EMBL/GenBank/DDBJ databases">
        <title>Key to firefly adult light organ development and bioluminescence: homeobox transcription factors regulate luciferase expression and transportation to peroxisome.</title>
        <authorList>
            <person name="Fu X."/>
        </authorList>
    </citation>
    <scope>NUCLEOTIDE SEQUENCE [LARGE SCALE GENOMIC DNA]</scope>
</reference>
<evidence type="ECO:0000313" key="8">
    <source>
        <dbReference type="EMBL" id="KAK4887703.1"/>
    </source>
</evidence>
<dbReference type="GO" id="GO:0051726">
    <property type="term" value="P:regulation of cell cycle"/>
    <property type="evidence" value="ECO:0007669"/>
    <property type="project" value="InterPro"/>
</dbReference>
<keyword evidence="3" id="KW-0649">Protein kinase inhibitor</keyword>
<gene>
    <name evidence="8" type="ORF">RN001_003974</name>
</gene>
<evidence type="ECO:0000256" key="5">
    <source>
        <dbReference type="ARBA" id="ARBA00023306"/>
    </source>
</evidence>
<sequence>MSARVFKPIPFAEIPKIRSSPNIEGNFVYKGFAKVRRSLFNPDPDETRRFLDEELVKLANDQCDKWGFDFISCTPKDGNRYEWIPVTPAKIQAAPPVRPVKNRVLENDAHNAFLYAPIESSSLTTLEDDVLPELTFTSVHIPKKQSLITDFMQTRKRGEEPSPKKKIKVNNTPRPKKIARMADSAS</sequence>
<keyword evidence="9" id="KW-1185">Reference proteome</keyword>
<dbReference type="InterPro" id="IPR044898">
    <property type="entry name" value="CDI_dom_sf"/>
</dbReference>
<dbReference type="InterPro" id="IPR003175">
    <property type="entry name" value="CDI_dom"/>
</dbReference>
<feature type="region of interest" description="Disordered" evidence="6">
    <location>
        <begin position="155"/>
        <end position="186"/>
    </location>
</feature>
<comment type="caution">
    <text evidence="8">The sequence shown here is derived from an EMBL/GenBank/DDBJ whole genome shotgun (WGS) entry which is preliminary data.</text>
</comment>
<evidence type="ECO:0000256" key="6">
    <source>
        <dbReference type="SAM" id="MobiDB-lite"/>
    </source>
</evidence>
<dbReference type="PANTHER" id="PTHR10265">
    <property type="entry name" value="CYCLIN-DEPENDENT KINASE INHIBITOR 1"/>
    <property type="match status" value="1"/>
</dbReference>